<feature type="transmembrane region" description="Helical" evidence="5">
    <location>
        <begin position="165"/>
        <end position="183"/>
    </location>
</feature>
<dbReference type="InterPro" id="IPR007168">
    <property type="entry name" value="Phageshock_PspC_N"/>
</dbReference>
<proteinExistence type="predicted"/>
<evidence type="ECO:0000256" key="2">
    <source>
        <dbReference type="ARBA" id="ARBA00022777"/>
    </source>
</evidence>
<dbReference type="PANTHER" id="PTHR24421:SF61">
    <property type="entry name" value="OXYGEN SENSOR HISTIDINE KINASE NREB"/>
    <property type="match status" value="1"/>
</dbReference>
<dbReference type="InterPro" id="IPR036890">
    <property type="entry name" value="HATPase_C_sf"/>
</dbReference>
<keyword evidence="5" id="KW-0812">Transmembrane</keyword>
<gene>
    <name evidence="7" type="ORF">RIL96_09550</name>
</gene>
<evidence type="ECO:0000313" key="8">
    <source>
        <dbReference type="Proteomes" id="UP001251870"/>
    </source>
</evidence>
<keyword evidence="5" id="KW-1133">Transmembrane helix</keyword>
<accession>A0ABU2DTH5</accession>
<evidence type="ECO:0000256" key="1">
    <source>
        <dbReference type="ARBA" id="ARBA00022679"/>
    </source>
</evidence>
<evidence type="ECO:0000313" key="7">
    <source>
        <dbReference type="EMBL" id="MDR8019803.1"/>
    </source>
</evidence>
<evidence type="ECO:0000256" key="5">
    <source>
        <dbReference type="SAM" id="Phobius"/>
    </source>
</evidence>
<protein>
    <submittedName>
        <fullName evidence="7">PspC domain-containing protein</fullName>
    </submittedName>
</protein>
<dbReference type="Proteomes" id="UP001251870">
    <property type="component" value="Unassembled WGS sequence"/>
</dbReference>
<feature type="domain" description="Phage shock protein PspC N-terminal" evidence="6">
    <location>
        <begin position="15"/>
        <end position="68"/>
    </location>
</feature>
<dbReference type="PANTHER" id="PTHR24421">
    <property type="entry name" value="NITRATE/NITRITE SENSOR PROTEIN NARX-RELATED"/>
    <property type="match status" value="1"/>
</dbReference>
<dbReference type="Pfam" id="PF04024">
    <property type="entry name" value="PspC"/>
    <property type="match status" value="1"/>
</dbReference>
<keyword evidence="2" id="KW-0418">Kinase</keyword>
<reference evidence="7 8" key="1">
    <citation type="submission" date="2023-09" db="EMBL/GenBank/DDBJ databases">
        <title>Description of three actinobacteria isolated from air of manufacturing shop in a pharmaceutical factory.</title>
        <authorList>
            <person name="Zhang D.-F."/>
        </authorList>
    </citation>
    <scope>NUCLEOTIDE SEQUENCE [LARGE SCALE GENOMIC DNA]</scope>
    <source>
        <strain evidence="7 8">LY-0111</strain>
    </source>
</reference>
<dbReference type="RefSeq" id="WP_310548794.1">
    <property type="nucleotide sequence ID" value="NZ_JAVKGR010000011.1"/>
</dbReference>
<dbReference type="Gene3D" id="3.30.565.10">
    <property type="entry name" value="Histidine kinase-like ATPase, C-terminal domain"/>
    <property type="match status" value="1"/>
</dbReference>
<keyword evidence="3" id="KW-0902">Two-component regulatory system</keyword>
<keyword evidence="1" id="KW-0808">Transferase</keyword>
<dbReference type="EMBL" id="JAVKGR010000011">
    <property type="protein sequence ID" value="MDR8019803.1"/>
    <property type="molecule type" value="Genomic_DNA"/>
</dbReference>
<evidence type="ECO:0000256" key="4">
    <source>
        <dbReference type="SAM" id="MobiDB-lite"/>
    </source>
</evidence>
<comment type="caution">
    <text evidence="7">The sequence shown here is derived from an EMBL/GenBank/DDBJ whole genome shotgun (WGS) entry which is preliminary data.</text>
</comment>
<sequence>MSEPPVQVRPRPELRRAAETPLAGVCFGVARHLQVSVPVVRAVTIGLTIAGGIGLVLYCWLWIFVPSEEESGAEAGVRGLSGLAVPTAASGDTEQDGADWVHPGRRSDQGPAGPNGSVEPQPAIGLRLKRLIDALTGTPEVLLGGLLLGSALVMVFGIFGAGLNVWVVLPPAVLVVGVLLAWSQVDKTEPGAERGWTPSALWQVGVGAGLVVFALLLLAAGLVPLAELTMSLLIAVLLLAGLALVAAPWLIRLYRTAATQRARAAAEAERADIAAHLHDSVLQTLAMIQKQRLDPEAVGTLARMQERQLRGWLYRREAQEPGTLEEQLTAAAAELEERHSVAVDVVSVGSSSRSDHRVLVAAAREAMLNAVRHAGPASVYIESDACGDAVFVRDRGSGFILEAVDPDRLGVRESIIGRMRRAGGEAIIRSGESGTEVQLRLPVETDAETEEEVP</sequence>
<evidence type="ECO:0000256" key="3">
    <source>
        <dbReference type="ARBA" id="ARBA00023012"/>
    </source>
</evidence>
<name>A0ABU2DTH5_9MICC</name>
<feature type="transmembrane region" description="Helical" evidence="5">
    <location>
        <begin position="232"/>
        <end position="251"/>
    </location>
</feature>
<keyword evidence="5" id="KW-0472">Membrane</keyword>
<organism evidence="7 8">
    <name type="scientific">Nesterenkonia aerolata</name>
    <dbReference type="NCBI Taxonomy" id="3074079"/>
    <lineage>
        <taxon>Bacteria</taxon>
        <taxon>Bacillati</taxon>
        <taxon>Actinomycetota</taxon>
        <taxon>Actinomycetes</taxon>
        <taxon>Micrococcales</taxon>
        <taxon>Micrococcaceae</taxon>
        <taxon>Nesterenkonia</taxon>
    </lineage>
</organism>
<feature type="transmembrane region" description="Helical" evidence="5">
    <location>
        <begin position="141"/>
        <end position="159"/>
    </location>
</feature>
<feature type="transmembrane region" description="Helical" evidence="5">
    <location>
        <begin position="204"/>
        <end position="226"/>
    </location>
</feature>
<evidence type="ECO:0000259" key="6">
    <source>
        <dbReference type="Pfam" id="PF04024"/>
    </source>
</evidence>
<dbReference type="InterPro" id="IPR050482">
    <property type="entry name" value="Sensor_HK_TwoCompSys"/>
</dbReference>
<feature type="region of interest" description="Disordered" evidence="4">
    <location>
        <begin position="88"/>
        <end position="117"/>
    </location>
</feature>
<keyword evidence="8" id="KW-1185">Reference proteome</keyword>
<feature type="transmembrane region" description="Helical" evidence="5">
    <location>
        <begin position="42"/>
        <end position="65"/>
    </location>
</feature>